<sequence length="304" mass="34166">MSSPSNTDASSVSDGDADGDYIQAVSNYLEDPKRFLNKRFVAKLRANTQYFNPYRRLFQLDAHIATGASANAYIFNEIDEEGDELRQVIVKLGHTREDDKDTQKELEVLDLLRASRHVVNLIDVEQSGLRRPILITEYLKNGRDTTPGEWDHVVTPIMKVIDFGSAQAVDPTDHPLGDMLNAVECLAIGALDVPEPEELQDVTIYAIPQKAPFVSKMHPLLNQPQIDPDIILLIGWCSAEDESDRPTLWSLLESCEQALRGKTEAYYRTMGQPFAHMETDASVAHWVETMILDPVVDDDEIDIE</sequence>
<feature type="domain" description="Protein kinase" evidence="1">
    <location>
        <begin position="58"/>
        <end position="259"/>
    </location>
</feature>
<reference evidence="2 3" key="1">
    <citation type="submission" date="2024-02" db="EMBL/GenBank/DDBJ databases">
        <title>De novo assembly and annotation of 12 fungi associated with fruit tree decline syndrome in Ontario, Canada.</title>
        <authorList>
            <person name="Sulman M."/>
            <person name="Ellouze W."/>
            <person name="Ilyukhin E."/>
        </authorList>
    </citation>
    <scope>NUCLEOTIDE SEQUENCE [LARGE SCALE GENOMIC DNA]</scope>
    <source>
        <strain evidence="2 3">M11/M66-122</strain>
    </source>
</reference>
<keyword evidence="3" id="KW-1185">Reference proteome</keyword>
<dbReference type="EMBL" id="JAKJXP020000045">
    <property type="protein sequence ID" value="KAK7751764.1"/>
    <property type="molecule type" value="Genomic_DNA"/>
</dbReference>
<dbReference type="InterPro" id="IPR000719">
    <property type="entry name" value="Prot_kinase_dom"/>
</dbReference>
<gene>
    <name evidence="2" type="ORF">SLS62_006249</name>
</gene>
<dbReference type="GO" id="GO:0004672">
    <property type="term" value="F:protein kinase activity"/>
    <property type="evidence" value="ECO:0007669"/>
    <property type="project" value="InterPro"/>
</dbReference>
<dbReference type="InterPro" id="IPR011009">
    <property type="entry name" value="Kinase-like_dom_sf"/>
</dbReference>
<dbReference type="SMART" id="SM00220">
    <property type="entry name" value="S_TKc"/>
    <property type="match status" value="1"/>
</dbReference>
<organism evidence="2 3">
    <name type="scientific">Diatrype stigma</name>
    <dbReference type="NCBI Taxonomy" id="117547"/>
    <lineage>
        <taxon>Eukaryota</taxon>
        <taxon>Fungi</taxon>
        <taxon>Dikarya</taxon>
        <taxon>Ascomycota</taxon>
        <taxon>Pezizomycotina</taxon>
        <taxon>Sordariomycetes</taxon>
        <taxon>Xylariomycetidae</taxon>
        <taxon>Xylariales</taxon>
        <taxon>Diatrypaceae</taxon>
        <taxon>Diatrype</taxon>
    </lineage>
</organism>
<dbReference type="AlphaFoldDB" id="A0AAN9UMU5"/>
<accession>A0AAN9UMU5</accession>
<comment type="caution">
    <text evidence="2">The sequence shown here is derived from an EMBL/GenBank/DDBJ whole genome shotgun (WGS) entry which is preliminary data.</text>
</comment>
<evidence type="ECO:0000313" key="2">
    <source>
        <dbReference type="EMBL" id="KAK7751764.1"/>
    </source>
</evidence>
<dbReference type="Proteomes" id="UP001320420">
    <property type="component" value="Unassembled WGS sequence"/>
</dbReference>
<dbReference type="GO" id="GO:0005524">
    <property type="term" value="F:ATP binding"/>
    <property type="evidence" value="ECO:0007669"/>
    <property type="project" value="InterPro"/>
</dbReference>
<evidence type="ECO:0000259" key="1">
    <source>
        <dbReference type="SMART" id="SM00220"/>
    </source>
</evidence>
<name>A0AAN9UMU5_9PEZI</name>
<evidence type="ECO:0000313" key="3">
    <source>
        <dbReference type="Proteomes" id="UP001320420"/>
    </source>
</evidence>
<proteinExistence type="predicted"/>
<protein>
    <recommendedName>
        <fullName evidence="1">Protein kinase domain-containing protein</fullName>
    </recommendedName>
</protein>
<dbReference type="SUPFAM" id="SSF56112">
    <property type="entry name" value="Protein kinase-like (PK-like)"/>
    <property type="match status" value="1"/>
</dbReference>